<dbReference type="SUPFAM" id="SSF103473">
    <property type="entry name" value="MFS general substrate transporter"/>
    <property type="match status" value="1"/>
</dbReference>
<comment type="subcellular location">
    <subcellularLocation>
        <location evidence="2">Cell membrane</location>
        <topology evidence="2">Multi-pass membrane protein</topology>
    </subcellularLocation>
</comment>
<dbReference type="InterPro" id="IPR008509">
    <property type="entry name" value="MOT2/MFSD5"/>
</dbReference>
<feature type="transmembrane region" description="Helical" evidence="13">
    <location>
        <begin position="398"/>
        <end position="420"/>
    </location>
</feature>
<evidence type="ECO:0000256" key="3">
    <source>
        <dbReference type="ARBA" id="ARBA00021242"/>
    </source>
</evidence>
<evidence type="ECO:0000256" key="8">
    <source>
        <dbReference type="ARBA" id="ARBA00023065"/>
    </source>
</evidence>
<dbReference type="CDD" id="cd17487">
    <property type="entry name" value="MFS_MFSD5_like"/>
    <property type="match status" value="1"/>
</dbReference>
<keyword evidence="8" id="KW-0406">Ion transport</keyword>
<dbReference type="GO" id="GO:0006811">
    <property type="term" value="P:monoatomic ion transport"/>
    <property type="evidence" value="ECO:0007669"/>
    <property type="project" value="UniProtKB-KW"/>
</dbReference>
<evidence type="ECO:0000256" key="1">
    <source>
        <dbReference type="ARBA" id="ARBA00003019"/>
    </source>
</evidence>
<comment type="function">
    <text evidence="1">Mediates high-affinity intracellular uptake of the rare oligo-element molybdenum.</text>
</comment>
<dbReference type="GO" id="GO:0015098">
    <property type="term" value="F:molybdate ion transmembrane transporter activity"/>
    <property type="evidence" value="ECO:0007669"/>
    <property type="project" value="InterPro"/>
</dbReference>
<feature type="region of interest" description="Disordered" evidence="12">
    <location>
        <begin position="32"/>
        <end position="71"/>
    </location>
</feature>
<evidence type="ECO:0000313" key="14">
    <source>
        <dbReference type="EMBL" id="KAK4534046.1"/>
    </source>
</evidence>
<name>A0AAV9IPQ5_CYACA</name>
<feature type="transmembrane region" description="Helical" evidence="13">
    <location>
        <begin position="85"/>
        <end position="107"/>
    </location>
</feature>
<evidence type="ECO:0000256" key="2">
    <source>
        <dbReference type="ARBA" id="ARBA00004651"/>
    </source>
</evidence>
<dbReference type="Gene3D" id="1.20.1250.20">
    <property type="entry name" value="MFS general substrate transporter like domains"/>
    <property type="match status" value="1"/>
</dbReference>
<sequence>MEPFYVLLFLLVSVATLALHIREPLRAWRQSRKREADASTADKSAAPGAPRRPTTATLSPSPPRPSGESNALDKSSEFFSFQRNYLLVFLAAVTADWLQGPMVYALYDAYGFGKRDIALLFITGFGSSMVFGTYAGSLADQLGRKTMAMAYGVTYALSCATKHSRNFYVLLLGRALAGVATSLLFSVFEAWYVYEHTQRGYPLLTVGDTFSKATFGNGVSAILSGQVAGAVAARFGYVAPFDVAILCLLLGTATVYRTWNENYGNAQQSVLGGMRQALAYVHSDTRILWLGVVQSCFEAAMYAFVFMWTPMLQALHPPGAGTIPHGMIFSTFMMAFMFGSLAFKAALQTPALRSSGGAEHTGVSATRIAMERTFGQMLAASAFCLAVAALGGQLHRHLAYAAMVLFEVTCGFYFPAIASLRSRVIPEECRSALMNFFRLPMNLLVVLTLLYVDRLQNRTVFGWCTALVTGAAVAWCRFLRLQATMSGGEARPSARAEVAP</sequence>
<accession>A0AAV9IPQ5</accession>
<evidence type="ECO:0000256" key="6">
    <source>
        <dbReference type="ARBA" id="ARBA00022692"/>
    </source>
</evidence>
<evidence type="ECO:0000256" key="9">
    <source>
        <dbReference type="ARBA" id="ARBA00023136"/>
    </source>
</evidence>
<evidence type="ECO:0000313" key="15">
    <source>
        <dbReference type="Proteomes" id="UP001301350"/>
    </source>
</evidence>
<keyword evidence="6 13" id="KW-0812">Transmembrane</keyword>
<dbReference type="AlphaFoldDB" id="A0AAV9IPQ5"/>
<evidence type="ECO:0000256" key="4">
    <source>
        <dbReference type="ARBA" id="ARBA00022448"/>
    </source>
</evidence>
<feature type="transmembrane region" description="Helical" evidence="13">
    <location>
        <begin position="6"/>
        <end position="25"/>
    </location>
</feature>
<keyword evidence="5" id="KW-1003">Cell membrane</keyword>
<feature type="transmembrane region" description="Helical" evidence="13">
    <location>
        <begin position="167"/>
        <end position="194"/>
    </location>
</feature>
<dbReference type="PANTHER" id="PTHR23516:SF1">
    <property type="entry name" value="MOLYBDATE-ANION TRANSPORTER"/>
    <property type="match status" value="1"/>
</dbReference>
<feature type="transmembrane region" description="Helical" evidence="13">
    <location>
        <begin position="458"/>
        <end position="476"/>
    </location>
</feature>
<evidence type="ECO:0000256" key="7">
    <source>
        <dbReference type="ARBA" id="ARBA00022989"/>
    </source>
</evidence>
<reference evidence="14 15" key="1">
    <citation type="submission" date="2022-07" db="EMBL/GenBank/DDBJ databases">
        <title>Genome-wide signatures of adaptation to extreme environments.</title>
        <authorList>
            <person name="Cho C.H."/>
            <person name="Yoon H.S."/>
        </authorList>
    </citation>
    <scope>NUCLEOTIDE SEQUENCE [LARGE SCALE GENOMIC DNA]</scope>
    <source>
        <strain evidence="14 15">DBV 063 E5</strain>
    </source>
</reference>
<organism evidence="14 15">
    <name type="scientific">Cyanidium caldarium</name>
    <name type="common">Red alga</name>
    <dbReference type="NCBI Taxonomy" id="2771"/>
    <lineage>
        <taxon>Eukaryota</taxon>
        <taxon>Rhodophyta</taxon>
        <taxon>Bangiophyceae</taxon>
        <taxon>Cyanidiales</taxon>
        <taxon>Cyanidiaceae</taxon>
        <taxon>Cyanidium</taxon>
    </lineage>
</organism>
<protein>
    <recommendedName>
        <fullName evidence="3">Molybdate-anion transporter</fullName>
    </recommendedName>
    <alternativeName>
        <fullName evidence="10">Major facilitator superfamily domain-containing protein 5</fullName>
    </alternativeName>
    <alternativeName>
        <fullName evidence="11">Molybdate transporter 2 homolog</fullName>
    </alternativeName>
</protein>
<evidence type="ECO:0000256" key="13">
    <source>
        <dbReference type="SAM" id="Phobius"/>
    </source>
</evidence>
<keyword evidence="4" id="KW-0813">Transport</keyword>
<dbReference type="GO" id="GO:0005886">
    <property type="term" value="C:plasma membrane"/>
    <property type="evidence" value="ECO:0007669"/>
    <property type="project" value="UniProtKB-SubCell"/>
</dbReference>
<evidence type="ECO:0000256" key="11">
    <source>
        <dbReference type="ARBA" id="ARBA00032555"/>
    </source>
</evidence>
<proteinExistence type="predicted"/>
<gene>
    <name evidence="14" type="ORF">CDCA_CDCA01G0071</name>
</gene>
<feature type="transmembrane region" description="Helical" evidence="13">
    <location>
        <begin position="119"/>
        <end position="139"/>
    </location>
</feature>
<keyword evidence="9 13" id="KW-0472">Membrane</keyword>
<feature type="transmembrane region" description="Helical" evidence="13">
    <location>
        <begin position="374"/>
        <end position="392"/>
    </location>
</feature>
<dbReference type="Proteomes" id="UP001301350">
    <property type="component" value="Unassembled WGS sequence"/>
</dbReference>
<keyword evidence="15" id="KW-1185">Reference proteome</keyword>
<feature type="compositionally biased region" description="Low complexity" evidence="12">
    <location>
        <begin position="45"/>
        <end position="57"/>
    </location>
</feature>
<feature type="transmembrane region" description="Helical" evidence="13">
    <location>
        <begin position="432"/>
        <end position="452"/>
    </location>
</feature>
<dbReference type="InterPro" id="IPR036259">
    <property type="entry name" value="MFS_trans_sf"/>
</dbReference>
<comment type="caution">
    <text evidence="14">The sequence shown here is derived from an EMBL/GenBank/DDBJ whole genome shotgun (WGS) entry which is preliminary data.</text>
</comment>
<keyword evidence="7 13" id="KW-1133">Transmembrane helix</keyword>
<evidence type="ECO:0000256" key="12">
    <source>
        <dbReference type="SAM" id="MobiDB-lite"/>
    </source>
</evidence>
<evidence type="ECO:0000256" key="5">
    <source>
        <dbReference type="ARBA" id="ARBA00022475"/>
    </source>
</evidence>
<dbReference type="Pfam" id="PF05631">
    <property type="entry name" value="MFS_5"/>
    <property type="match status" value="1"/>
</dbReference>
<dbReference type="EMBL" id="JANCYW010000001">
    <property type="protein sequence ID" value="KAK4534046.1"/>
    <property type="molecule type" value="Genomic_DNA"/>
</dbReference>
<feature type="transmembrane region" description="Helical" evidence="13">
    <location>
        <begin position="237"/>
        <end position="256"/>
    </location>
</feature>
<dbReference type="PANTHER" id="PTHR23516">
    <property type="entry name" value="SAM (S-ADENOSYL METHIONINE) TRANSPORTER"/>
    <property type="match status" value="1"/>
</dbReference>
<feature type="transmembrane region" description="Helical" evidence="13">
    <location>
        <begin position="287"/>
        <end position="308"/>
    </location>
</feature>
<evidence type="ECO:0000256" key="10">
    <source>
        <dbReference type="ARBA" id="ARBA00030646"/>
    </source>
</evidence>
<feature type="transmembrane region" description="Helical" evidence="13">
    <location>
        <begin position="328"/>
        <end position="347"/>
    </location>
</feature>